<reference evidence="1" key="2">
    <citation type="journal article" date="2015" name="Data Brief">
        <title>Shoot transcriptome of the giant reed, Arundo donax.</title>
        <authorList>
            <person name="Barrero R.A."/>
            <person name="Guerrero F.D."/>
            <person name="Moolhuijzen P."/>
            <person name="Goolsby J.A."/>
            <person name="Tidwell J."/>
            <person name="Bellgard S.E."/>
            <person name="Bellgard M.I."/>
        </authorList>
    </citation>
    <scope>NUCLEOTIDE SEQUENCE</scope>
    <source>
        <tissue evidence="1">Shoot tissue taken approximately 20 cm above the soil surface</tissue>
    </source>
</reference>
<sequence length="30" mass="3398">MGLLTWFNRLSQKLMIEPACAIQHILISVA</sequence>
<organism evidence="1">
    <name type="scientific">Arundo donax</name>
    <name type="common">Giant reed</name>
    <name type="synonym">Donax arundinaceus</name>
    <dbReference type="NCBI Taxonomy" id="35708"/>
    <lineage>
        <taxon>Eukaryota</taxon>
        <taxon>Viridiplantae</taxon>
        <taxon>Streptophyta</taxon>
        <taxon>Embryophyta</taxon>
        <taxon>Tracheophyta</taxon>
        <taxon>Spermatophyta</taxon>
        <taxon>Magnoliopsida</taxon>
        <taxon>Liliopsida</taxon>
        <taxon>Poales</taxon>
        <taxon>Poaceae</taxon>
        <taxon>PACMAD clade</taxon>
        <taxon>Arundinoideae</taxon>
        <taxon>Arundineae</taxon>
        <taxon>Arundo</taxon>
    </lineage>
</organism>
<proteinExistence type="predicted"/>
<name>A0A0A9C4P6_ARUDO</name>
<dbReference type="AlphaFoldDB" id="A0A0A9C4P6"/>
<dbReference type="EMBL" id="GBRH01227359">
    <property type="protein sequence ID" value="JAD70536.1"/>
    <property type="molecule type" value="Transcribed_RNA"/>
</dbReference>
<protein>
    <submittedName>
        <fullName evidence="1">Uncharacterized protein</fullName>
    </submittedName>
</protein>
<evidence type="ECO:0000313" key="1">
    <source>
        <dbReference type="EMBL" id="JAD70536.1"/>
    </source>
</evidence>
<accession>A0A0A9C4P6</accession>
<reference evidence="1" key="1">
    <citation type="submission" date="2014-09" db="EMBL/GenBank/DDBJ databases">
        <authorList>
            <person name="Magalhaes I.L.F."/>
            <person name="Oliveira U."/>
            <person name="Santos F.R."/>
            <person name="Vidigal T.H.D.A."/>
            <person name="Brescovit A.D."/>
            <person name="Santos A.J."/>
        </authorList>
    </citation>
    <scope>NUCLEOTIDE SEQUENCE</scope>
    <source>
        <tissue evidence="1">Shoot tissue taken approximately 20 cm above the soil surface</tissue>
    </source>
</reference>